<name>A0ABD3JIP1_EUCGL</name>
<gene>
    <name evidence="2" type="ORF">ACJRO7_030343</name>
</gene>
<evidence type="ECO:0000313" key="2">
    <source>
        <dbReference type="EMBL" id="KAL3725317.1"/>
    </source>
</evidence>
<feature type="region of interest" description="Disordered" evidence="1">
    <location>
        <begin position="41"/>
        <end position="104"/>
    </location>
</feature>
<evidence type="ECO:0000256" key="1">
    <source>
        <dbReference type="SAM" id="MobiDB-lite"/>
    </source>
</evidence>
<keyword evidence="3" id="KW-1185">Reference proteome</keyword>
<sequence>MMSNGLPVSYVSAWWGPAPARRFNSKVPGVDPWDGDRRVAATSAGADADDELLLKRSSESEGPASMTCPPSQSNRSLRDAVRDKTSRALSKQVGGDVMEKQIKE</sequence>
<reference evidence="2 3" key="1">
    <citation type="submission" date="2024-11" db="EMBL/GenBank/DDBJ databases">
        <title>Chromosome-level genome assembly of Eucalyptus globulus Labill. provides insights into its genome evolution.</title>
        <authorList>
            <person name="Li X."/>
        </authorList>
    </citation>
    <scope>NUCLEOTIDE SEQUENCE [LARGE SCALE GENOMIC DNA]</scope>
    <source>
        <strain evidence="2">CL2024</strain>
        <tissue evidence="2">Fresh tender leaves</tissue>
    </source>
</reference>
<organism evidence="2 3">
    <name type="scientific">Eucalyptus globulus</name>
    <name type="common">Tasmanian blue gum</name>
    <dbReference type="NCBI Taxonomy" id="34317"/>
    <lineage>
        <taxon>Eukaryota</taxon>
        <taxon>Viridiplantae</taxon>
        <taxon>Streptophyta</taxon>
        <taxon>Embryophyta</taxon>
        <taxon>Tracheophyta</taxon>
        <taxon>Spermatophyta</taxon>
        <taxon>Magnoliopsida</taxon>
        <taxon>eudicotyledons</taxon>
        <taxon>Gunneridae</taxon>
        <taxon>Pentapetalae</taxon>
        <taxon>rosids</taxon>
        <taxon>malvids</taxon>
        <taxon>Myrtales</taxon>
        <taxon>Myrtaceae</taxon>
        <taxon>Myrtoideae</taxon>
        <taxon>Eucalypteae</taxon>
        <taxon>Eucalyptus</taxon>
    </lineage>
</organism>
<evidence type="ECO:0000313" key="3">
    <source>
        <dbReference type="Proteomes" id="UP001634007"/>
    </source>
</evidence>
<feature type="compositionally biased region" description="Basic and acidic residues" evidence="1">
    <location>
        <begin position="76"/>
        <end position="86"/>
    </location>
</feature>
<accession>A0ABD3JIP1</accession>
<dbReference type="Proteomes" id="UP001634007">
    <property type="component" value="Unassembled WGS sequence"/>
</dbReference>
<comment type="caution">
    <text evidence="2">The sequence shown here is derived from an EMBL/GenBank/DDBJ whole genome shotgun (WGS) entry which is preliminary data.</text>
</comment>
<dbReference type="EMBL" id="JBJKBG010000008">
    <property type="protein sequence ID" value="KAL3725317.1"/>
    <property type="molecule type" value="Genomic_DNA"/>
</dbReference>
<proteinExistence type="predicted"/>
<dbReference type="AlphaFoldDB" id="A0ABD3JIP1"/>
<protein>
    <submittedName>
        <fullName evidence="2">Uncharacterized protein</fullName>
    </submittedName>
</protein>